<dbReference type="GeneID" id="36573030"/>
<keyword evidence="3" id="KW-1185">Reference proteome</keyword>
<organism evidence="2 3">
    <name type="scientific">Amorphotheca resinae ATCC 22711</name>
    <dbReference type="NCBI Taxonomy" id="857342"/>
    <lineage>
        <taxon>Eukaryota</taxon>
        <taxon>Fungi</taxon>
        <taxon>Dikarya</taxon>
        <taxon>Ascomycota</taxon>
        <taxon>Pezizomycotina</taxon>
        <taxon>Leotiomycetes</taxon>
        <taxon>Helotiales</taxon>
        <taxon>Amorphothecaceae</taxon>
        <taxon>Amorphotheca</taxon>
    </lineage>
</organism>
<dbReference type="OrthoDB" id="3938544at2759"/>
<dbReference type="Proteomes" id="UP000241818">
    <property type="component" value="Unassembled WGS sequence"/>
</dbReference>
<dbReference type="RefSeq" id="XP_024724749.1">
    <property type="nucleotide sequence ID" value="XM_024864949.1"/>
</dbReference>
<protein>
    <submittedName>
        <fullName evidence="2">Uncharacterized protein</fullName>
    </submittedName>
</protein>
<gene>
    <name evidence="2" type="ORF">M430DRAFT_23695</name>
</gene>
<dbReference type="EMBL" id="KZ679006">
    <property type="protein sequence ID" value="PSS27224.1"/>
    <property type="molecule type" value="Genomic_DNA"/>
</dbReference>
<dbReference type="AlphaFoldDB" id="A0A2T3BCX7"/>
<reference evidence="2 3" key="1">
    <citation type="journal article" date="2018" name="New Phytol.">
        <title>Comparative genomics and transcriptomics depict ericoid mycorrhizal fungi as versatile saprotrophs and plant mutualists.</title>
        <authorList>
            <person name="Martino E."/>
            <person name="Morin E."/>
            <person name="Grelet G.A."/>
            <person name="Kuo A."/>
            <person name="Kohler A."/>
            <person name="Daghino S."/>
            <person name="Barry K.W."/>
            <person name="Cichocki N."/>
            <person name="Clum A."/>
            <person name="Dockter R.B."/>
            <person name="Hainaut M."/>
            <person name="Kuo R.C."/>
            <person name="LaButti K."/>
            <person name="Lindahl B.D."/>
            <person name="Lindquist E.A."/>
            <person name="Lipzen A."/>
            <person name="Khouja H.R."/>
            <person name="Magnuson J."/>
            <person name="Murat C."/>
            <person name="Ohm R.A."/>
            <person name="Singer S.W."/>
            <person name="Spatafora J.W."/>
            <person name="Wang M."/>
            <person name="Veneault-Fourrey C."/>
            <person name="Henrissat B."/>
            <person name="Grigoriev I.V."/>
            <person name="Martin F.M."/>
            <person name="Perotto S."/>
        </authorList>
    </citation>
    <scope>NUCLEOTIDE SEQUENCE [LARGE SCALE GENOMIC DNA]</scope>
    <source>
        <strain evidence="2 3">ATCC 22711</strain>
    </source>
</reference>
<name>A0A2T3BCX7_AMORE</name>
<dbReference type="InParanoid" id="A0A2T3BCX7"/>
<proteinExistence type="predicted"/>
<evidence type="ECO:0000256" key="1">
    <source>
        <dbReference type="SAM" id="MobiDB-lite"/>
    </source>
</evidence>
<evidence type="ECO:0000313" key="2">
    <source>
        <dbReference type="EMBL" id="PSS27224.1"/>
    </source>
</evidence>
<evidence type="ECO:0000313" key="3">
    <source>
        <dbReference type="Proteomes" id="UP000241818"/>
    </source>
</evidence>
<accession>A0A2T3BCX7</accession>
<sequence>MEDEAGGLFDIEISSDESVDESDKVPRDFQSEADFEKQRQEWKPKNELGEIWKTLKLPVDNPSKPESQTILHAIEELYFFGRYKEAGEVADEVLKGKLNEDFRKTVNDYKGRCEARSIKPADKEDIDTSQ</sequence>
<feature type="region of interest" description="Disordered" evidence="1">
    <location>
        <begin position="1"/>
        <end position="27"/>
    </location>
</feature>